<dbReference type="SMART" id="SM01245">
    <property type="entry name" value="Jag_N"/>
    <property type="match status" value="1"/>
</dbReference>
<dbReference type="GO" id="GO:0005737">
    <property type="term" value="C:cytoplasm"/>
    <property type="evidence" value="ECO:0007669"/>
    <property type="project" value="UniProtKB-SubCell"/>
</dbReference>
<comment type="function">
    <text evidence="6">A probable RNA chaperone. Forms a complex with KhpA which binds to cellular RNA and controls its expression. Plays a role in peptidoglycan (PG) homeostasis and cell length regulation.</text>
</comment>
<name>A0A1H8GEV7_9BACI</name>
<dbReference type="GO" id="GO:0003723">
    <property type="term" value="F:RNA binding"/>
    <property type="evidence" value="ECO:0007669"/>
    <property type="project" value="UniProtKB-UniRule"/>
</dbReference>
<dbReference type="Gene3D" id="3.30.30.80">
    <property type="entry name" value="probable RNA-binding protein from clostridium symbiosum atcc 14940"/>
    <property type="match status" value="1"/>
</dbReference>
<dbReference type="Pfam" id="PF14804">
    <property type="entry name" value="Jag_N"/>
    <property type="match status" value="1"/>
</dbReference>
<accession>A0A1H8GEV7</accession>
<dbReference type="CDD" id="cd02414">
    <property type="entry name" value="KH-II_Jag"/>
    <property type="match status" value="1"/>
</dbReference>
<dbReference type="AlphaFoldDB" id="A0A1H8GEV7"/>
<comment type="subcellular location">
    <subcellularLocation>
        <location evidence="6">Cytoplasm</location>
    </subcellularLocation>
</comment>
<evidence type="ECO:0000256" key="2">
    <source>
        <dbReference type="ARBA" id="ARBA00022884"/>
    </source>
</evidence>
<dbReference type="InterPro" id="IPR001374">
    <property type="entry name" value="R3H_dom"/>
</dbReference>
<dbReference type="Gene3D" id="3.30.300.20">
    <property type="match status" value="1"/>
</dbReference>
<evidence type="ECO:0000256" key="4">
    <source>
        <dbReference type="ARBA" id="ARBA00023186"/>
    </source>
</evidence>
<dbReference type="PANTHER" id="PTHR35800:SF1">
    <property type="entry name" value="RNA-BINDING PROTEIN KHPB"/>
    <property type="match status" value="1"/>
</dbReference>
<dbReference type="InterPro" id="IPR038247">
    <property type="entry name" value="Jag_N_dom_sf"/>
</dbReference>
<evidence type="ECO:0000313" key="8">
    <source>
        <dbReference type="EMBL" id="SEN42542.1"/>
    </source>
</evidence>
<comment type="domain">
    <text evidence="6">Has an N-terminal Jag-N domain and 2 RNA-binding domains (KH and R3H).</text>
</comment>
<dbReference type="EMBL" id="FOBW01000013">
    <property type="protein sequence ID" value="SEN42542.1"/>
    <property type="molecule type" value="Genomic_DNA"/>
</dbReference>
<proteinExistence type="inferred from homology"/>
<evidence type="ECO:0000256" key="3">
    <source>
        <dbReference type="ARBA" id="ARBA00022960"/>
    </source>
</evidence>
<dbReference type="OrthoDB" id="9794483at2"/>
<dbReference type="InterPro" id="IPR034079">
    <property type="entry name" value="R3H_KhpB"/>
</dbReference>
<dbReference type="SMART" id="SM00393">
    <property type="entry name" value="R3H"/>
    <property type="match status" value="1"/>
</dbReference>
<comment type="similarity">
    <text evidence="6">Belongs to the KhpB RNA-binding protein family.</text>
</comment>
<dbReference type="InterPro" id="IPR015946">
    <property type="entry name" value="KH_dom-like_a/b"/>
</dbReference>
<protein>
    <recommendedName>
        <fullName evidence="6">RNA-binding protein KhpB</fullName>
    </recommendedName>
    <alternativeName>
        <fullName evidence="6">RNA-binding protein EloR</fullName>
    </alternativeName>
</protein>
<dbReference type="GO" id="GO:0071555">
    <property type="term" value="P:cell wall organization"/>
    <property type="evidence" value="ECO:0007669"/>
    <property type="project" value="UniProtKB-KW"/>
</dbReference>
<dbReference type="InterPro" id="IPR036867">
    <property type="entry name" value="R3H_dom_sf"/>
</dbReference>
<dbReference type="Pfam" id="PF01424">
    <property type="entry name" value="R3H"/>
    <property type="match status" value="1"/>
</dbReference>
<dbReference type="NCBIfam" id="NF041568">
    <property type="entry name" value="Jag_EloR"/>
    <property type="match status" value="1"/>
</dbReference>
<keyword evidence="9" id="KW-1185">Reference proteome</keyword>
<feature type="region of interest" description="Jag_N domain" evidence="6">
    <location>
        <begin position="5"/>
        <end position="55"/>
    </location>
</feature>
<comment type="subunit">
    <text evidence="6">Forms a complex with KhpA.</text>
</comment>
<evidence type="ECO:0000259" key="7">
    <source>
        <dbReference type="PROSITE" id="PS51061"/>
    </source>
</evidence>
<dbReference type="SUPFAM" id="SSF82708">
    <property type="entry name" value="R3H domain"/>
    <property type="match status" value="1"/>
</dbReference>
<keyword evidence="1 6" id="KW-0963">Cytoplasm</keyword>
<dbReference type="Pfam" id="PF13083">
    <property type="entry name" value="KH_KhpA-B"/>
    <property type="match status" value="1"/>
</dbReference>
<dbReference type="RefSeq" id="WP_090748328.1">
    <property type="nucleotide sequence ID" value="NZ_FOBW01000013.1"/>
</dbReference>
<dbReference type="HAMAP" id="MF_00867">
    <property type="entry name" value="KhpB"/>
    <property type="match status" value="1"/>
</dbReference>
<dbReference type="STRING" id="930146.SAMN05192533_11311"/>
<organism evidence="8 9">
    <name type="scientific">Mesobacillus persicus</name>
    <dbReference type="NCBI Taxonomy" id="930146"/>
    <lineage>
        <taxon>Bacteria</taxon>
        <taxon>Bacillati</taxon>
        <taxon>Bacillota</taxon>
        <taxon>Bacilli</taxon>
        <taxon>Bacillales</taxon>
        <taxon>Bacillaceae</taxon>
        <taxon>Mesobacillus</taxon>
    </lineage>
</organism>
<dbReference type="InterPro" id="IPR039247">
    <property type="entry name" value="KhpB"/>
</dbReference>
<dbReference type="GO" id="GO:0008360">
    <property type="term" value="P:regulation of cell shape"/>
    <property type="evidence" value="ECO:0007669"/>
    <property type="project" value="UniProtKB-KW"/>
</dbReference>
<evidence type="ECO:0000313" key="9">
    <source>
        <dbReference type="Proteomes" id="UP000198553"/>
    </source>
</evidence>
<keyword evidence="4 6" id="KW-0143">Chaperone</keyword>
<evidence type="ECO:0000256" key="1">
    <source>
        <dbReference type="ARBA" id="ARBA00022490"/>
    </source>
</evidence>
<dbReference type="Proteomes" id="UP000198553">
    <property type="component" value="Unassembled WGS sequence"/>
</dbReference>
<evidence type="ECO:0000256" key="5">
    <source>
        <dbReference type="ARBA" id="ARBA00023316"/>
    </source>
</evidence>
<keyword evidence="5 6" id="KW-0961">Cell wall biogenesis/degradation</keyword>
<dbReference type="Gene3D" id="3.30.1370.50">
    <property type="entry name" value="R3H-like domain"/>
    <property type="match status" value="1"/>
</dbReference>
<dbReference type="PANTHER" id="PTHR35800">
    <property type="entry name" value="PROTEIN JAG"/>
    <property type="match status" value="1"/>
</dbReference>
<dbReference type="CDD" id="cd02644">
    <property type="entry name" value="R3H_jag"/>
    <property type="match status" value="1"/>
</dbReference>
<sequence length="207" mass="23324">MKQITATGQTVEEAVESALAQLQTTKDRTEIQIVDEGKKGFFGIFGSRPAIVKVTVKIDPFEEAINYLKKISHELGAPAEIELKQEGKQVQFILTGDKIALLIGKRGQTLNSLQYLTQLVMNRYSNQFYTVLLDAEDYRKRRNDTLVQLAERLAQKALRTGQEVALEPMPSYERKVIHTALVKNRKVKTYSDGSDPHRHIVITPAGK</sequence>
<dbReference type="GO" id="GO:0009252">
    <property type="term" value="P:peptidoglycan biosynthetic process"/>
    <property type="evidence" value="ECO:0007669"/>
    <property type="project" value="UniProtKB-UniRule"/>
</dbReference>
<dbReference type="PROSITE" id="PS51061">
    <property type="entry name" value="R3H"/>
    <property type="match status" value="1"/>
</dbReference>
<gene>
    <name evidence="6" type="primary">khpB</name>
    <name evidence="6" type="synonym">eloR</name>
    <name evidence="8" type="ORF">SAMN05192533_11311</name>
</gene>
<dbReference type="InterPro" id="IPR038008">
    <property type="entry name" value="Jag_KH"/>
</dbReference>
<keyword evidence="3 6" id="KW-0133">Cell shape</keyword>
<keyword evidence="2 6" id="KW-0694">RNA-binding</keyword>
<feature type="domain" description="R3H" evidence="7">
    <location>
        <begin position="140"/>
        <end position="206"/>
    </location>
</feature>
<reference evidence="9" key="1">
    <citation type="submission" date="2016-10" db="EMBL/GenBank/DDBJ databases">
        <authorList>
            <person name="Varghese N."/>
            <person name="Submissions S."/>
        </authorList>
    </citation>
    <scope>NUCLEOTIDE SEQUENCE [LARGE SCALE GENOMIC DNA]</scope>
    <source>
        <strain evidence="9">B48,IBRC-M 10115,DSM 25386,CECT 8001</strain>
    </source>
</reference>
<dbReference type="InterPro" id="IPR032782">
    <property type="entry name" value="KhpB_N"/>
</dbReference>
<evidence type="ECO:0000256" key="6">
    <source>
        <dbReference type="HAMAP-Rule" id="MF_00867"/>
    </source>
</evidence>